<gene>
    <name evidence="4" type="primary">US1</name>
</gene>
<feature type="compositionally biased region" description="Acidic residues" evidence="3">
    <location>
        <begin position="143"/>
        <end position="153"/>
    </location>
</feature>
<comment type="similarity">
    <text evidence="1">Belongs to the herpesviridae ICP22 family.</text>
</comment>
<dbReference type="Pfam" id="PF02479">
    <property type="entry name" value="Herpes_IE68"/>
    <property type="match status" value="1"/>
</dbReference>
<feature type="compositionally biased region" description="Basic and acidic residues" evidence="3">
    <location>
        <begin position="198"/>
        <end position="215"/>
    </location>
</feature>
<dbReference type="KEGG" id="vg:80535192"/>
<feature type="compositionally biased region" description="Basic and acidic residues" evidence="3">
    <location>
        <begin position="319"/>
        <end position="328"/>
    </location>
</feature>
<organism evidence="4 5">
    <name type="scientific">Macacine alphaherpesvirus 3</name>
    <dbReference type="NCBI Taxonomy" id="2845555"/>
    <lineage>
        <taxon>Viruses</taxon>
        <taxon>Duplodnaviria</taxon>
        <taxon>Heunggongvirae</taxon>
        <taxon>Peploviricota</taxon>
        <taxon>Herviviricetes</taxon>
        <taxon>Herpesvirales</taxon>
        <taxon>Orthoherpesviridae</taxon>
        <taxon>Alphaherpesvirinae</taxon>
        <taxon>Simplexvirus</taxon>
        <taxon>Simplexvirus macacinealpha3</taxon>
    </lineage>
</organism>
<keyword evidence="5" id="KW-1185">Reference proteome</keyword>
<feature type="compositionally biased region" description="Low complexity" evidence="3">
    <location>
        <begin position="20"/>
        <end position="33"/>
    </location>
</feature>
<dbReference type="InterPro" id="IPR003403">
    <property type="entry name" value="IE68"/>
</dbReference>
<feature type="compositionally biased region" description="Basic and acidic residues" evidence="3">
    <location>
        <begin position="414"/>
        <end position="431"/>
    </location>
</feature>
<evidence type="ECO:0000313" key="5">
    <source>
        <dbReference type="Proteomes" id="UP000679841"/>
    </source>
</evidence>
<dbReference type="GO" id="GO:0010468">
    <property type="term" value="P:regulation of gene expression"/>
    <property type="evidence" value="ECO:0007669"/>
    <property type="project" value="InterPro"/>
</dbReference>
<evidence type="ECO:0000256" key="3">
    <source>
        <dbReference type="SAM" id="MobiDB-lite"/>
    </source>
</evidence>
<reference evidence="4 5" key="1">
    <citation type="journal article" date="2017" name="Virology">
        <title>Genome sequence variation among isolates of monkey B virus (Macacine alphaherpesvirus 1) from captive macaques.</title>
        <authorList>
            <person name="Eberle R."/>
            <person name="Maxwell L.K."/>
            <person name="Nicholson S."/>
            <person name="Black D."/>
            <person name="Jones-Engel L."/>
        </authorList>
    </citation>
    <scope>NUCLEOTIDE SEQUENCE [LARGE SCALE GENOMIC DNA]</scope>
    <source>
        <strain evidence="4">KQ</strain>
    </source>
</reference>
<feature type="region of interest" description="Disordered" evidence="3">
    <location>
        <begin position="17"/>
        <end position="215"/>
    </location>
</feature>
<feature type="compositionally biased region" description="Acidic residues" evidence="3">
    <location>
        <begin position="329"/>
        <end position="345"/>
    </location>
</feature>
<name>A0A1X9WFD9_9ALPH</name>
<evidence type="ECO:0000256" key="1">
    <source>
        <dbReference type="ARBA" id="ARBA00007003"/>
    </source>
</evidence>
<evidence type="ECO:0000313" key="4">
    <source>
        <dbReference type="EMBL" id="ARS01847.1"/>
    </source>
</evidence>
<dbReference type="Proteomes" id="UP000679841">
    <property type="component" value="Segment"/>
</dbReference>
<keyword evidence="2" id="KW-0244">Early protein</keyword>
<feature type="region of interest" description="Disordered" evidence="3">
    <location>
        <begin position="305"/>
        <end position="438"/>
    </location>
</feature>
<feature type="compositionally biased region" description="Polar residues" evidence="3">
    <location>
        <begin position="398"/>
        <end position="413"/>
    </location>
</feature>
<accession>A0A1X9WFD9</accession>
<feature type="compositionally biased region" description="Polar residues" evidence="3">
    <location>
        <begin position="133"/>
        <end position="142"/>
    </location>
</feature>
<protein>
    <submittedName>
        <fullName evidence="4">Regulatory protein ICP22</fullName>
    </submittedName>
</protein>
<feature type="compositionally biased region" description="Acidic residues" evidence="3">
    <location>
        <begin position="93"/>
        <end position="131"/>
    </location>
</feature>
<proteinExistence type="inferred from homology"/>
<sequence>MSSRYLAAADPNMHTDLHASDAASVDSSPASSPIRDRTGRRCLPIPSLSDSDTESDCSLPAVIPDGGEPDPRSPLRRHGARGNPRVAGGMYFLDDEAESVSEPDSEPETETEFESVSEADLESVSEADLESVSEITSGLGSDTESEPASEGSDDELRSERPRQIRINIRLVSSPDRRAGVVFPESRGTRSSPGADPPQSERLDLSGERAVRAPERRARDDEWNLDLRYLRRGINRTFRLLRRSADPRGAANRLRRLIRDTYLMGYTRRRLEPGMWGRVLQVGGARACRLQSLIAKVLDGVGDGGEILPLPPSPRRHHGAACDRAHADTSDIDTADDSDATLESDFEGAPPSGPEDPTAPRDATGAPNAPADGPSRGGAQGSLASRLEREFAAFDWTSDEGSQPWLSSVVADTSSAERRRGDSPGPRRDRDAPGSCRRMRFPTTCPYPCGHTFLRM</sequence>
<evidence type="ECO:0000256" key="2">
    <source>
        <dbReference type="ARBA" id="ARBA00022518"/>
    </source>
</evidence>
<dbReference type="EMBL" id="KY628970">
    <property type="protein sequence ID" value="ARS01847.1"/>
    <property type="molecule type" value="Genomic_DNA"/>
</dbReference>